<evidence type="ECO:0000256" key="1">
    <source>
        <dbReference type="ARBA" id="ARBA00004980"/>
    </source>
</evidence>
<sequence>MLDQYRLLSTIDNPQDLKKLNAQVLPKLAAEIRDYILNVVALKKGHLGASLGVTELSIALHYYLNTPQDILLWDVGHQSYVHKILTGRKEKFLNLRQKNEISGFPVREESEYDCFGVGHSSTTISALTGIALADKLKDIERKRFAVIGDASIASGMALEGLNHLGDTDLDVTVILNDNNIGIDHATGALKNYFNQLGVQGDTFFSDLGFHYQGVVNGHDFSEIFKAFKKIEKISRPKILHIRTIKGKGYAQAEQDQVAWHAPGKFNKISGEREIQTQKETYPDLAGKTLHRVFEKNKKAVAISPAMLSGSSLMELKEKFPDRVWDVGIAEQHAVTLSAGLASQGMVPYCVIYSTFLQRAYDQLIHDVALQELPVIFLIDRAGLVGSDGATHHGYFDISFLNAIPQMILAAPLDATELKSMIQKAPLFNQPVAIRYAKTSAETFFKEEQLKFFKAREILNGEKMVILSTGSIGLQIFKALKKLNKNIGWVHFPFIKPLDEVKLAAVFKKYNRILTYEEGVKPGGFGMSCLAKANEMSWKGKMEICAFPSDFISHASISEQMEDLGFSVEGIMKKVEKFFLEN</sequence>
<proteinExistence type="inferred from homology"/>
<dbReference type="PROSITE" id="PS00802">
    <property type="entry name" value="TRANSKETOLASE_2"/>
    <property type="match status" value="1"/>
</dbReference>
<feature type="binding site" evidence="10">
    <location>
        <position position="178"/>
    </location>
    <ligand>
        <name>thiamine diphosphate</name>
        <dbReference type="ChEBI" id="CHEBI:58937"/>
    </ligand>
</feature>
<dbReference type="UniPathway" id="UPA00064">
    <property type="reaction ID" value="UER00091"/>
</dbReference>
<keyword evidence="5 10" id="KW-0479">Metal-binding</keyword>
<evidence type="ECO:0000313" key="12">
    <source>
        <dbReference type="EMBL" id="SZD74055.1"/>
    </source>
</evidence>
<comment type="subunit">
    <text evidence="3 10">Homodimer.</text>
</comment>
<dbReference type="GO" id="GO:0008661">
    <property type="term" value="F:1-deoxy-D-xylulose-5-phosphate synthase activity"/>
    <property type="evidence" value="ECO:0007669"/>
    <property type="project" value="UniProtKB-UniRule"/>
</dbReference>
<dbReference type="CDD" id="cd07033">
    <property type="entry name" value="TPP_PYR_DXS_TK_like"/>
    <property type="match status" value="1"/>
</dbReference>
<dbReference type="PANTHER" id="PTHR43322:SF5">
    <property type="entry name" value="1-DEOXY-D-XYLULOSE-5-PHOSPHATE SYNTHASE, CHLOROPLASTIC"/>
    <property type="match status" value="1"/>
</dbReference>
<feature type="binding site" evidence="10">
    <location>
        <position position="330"/>
    </location>
    <ligand>
        <name>thiamine diphosphate</name>
        <dbReference type="ChEBI" id="CHEBI:58937"/>
    </ligand>
</feature>
<dbReference type="RefSeq" id="WP_119059697.1">
    <property type="nucleotide sequence ID" value="NZ_UNSC01000007.1"/>
</dbReference>
<evidence type="ECO:0000259" key="11">
    <source>
        <dbReference type="SMART" id="SM00861"/>
    </source>
</evidence>
<dbReference type="InterPro" id="IPR020826">
    <property type="entry name" value="Transketolase_BS"/>
</dbReference>
<comment type="function">
    <text evidence="10">Catalyzes the acyloin condensation reaction between C atoms 2 and 3 of pyruvate and glyceraldehyde 3-phosphate to yield 1-deoxy-D-xylulose-5-phosphate (DXP).</text>
</comment>
<dbReference type="Pfam" id="PF02780">
    <property type="entry name" value="Transketolase_C"/>
    <property type="match status" value="1"/>
</dbReference>
<keyword evidence="7 10" id="KW-0784">Thiamine biosynthesis</keyword>
<keyword evidence="6 10" id="KW-0460">Magnesium</keyword>
<dbReference type="GO" id="GO:0019288">
    <property type="term" value="P:isopentenyl diphosphate biosynthetic process, methylerythritol 4-phosphate pathway"/>
    <property type="evidence" value="ECO:0007669"/>
    <property type="project" value="TreeGrafter"/>
</dbReference>
<dbReference type="GO" id="GO:0016114">
    <property type="term" value="P:terpenoid biosynthetic process"/>
    <property type="evidence" value="ECO:0007669"/>
    <property type="project" value="UniProtKB-UniRule"/>
</dbReference>
<dbReference type="GO" id="GO:0009228">
    <property type="term" value="P:thiamine biosynthetic process"/>
    <property type="evidence" value="ECO:0007669"/>
    <property type="project" value="UniProtKB-UniRule"/>
</dbReference>
<comment type="cofactor">
    <cofactor evidence="10">
        <name>thiamine diphosphate</name>
        <dbReference type="ChEBI" id="CHEBI:58937"/>
    </cofactor>
    <text evidence="10">Binds 1 thiamine pyrophosphate per subunit.</text>
</comment>
<dbReference type="Proteomes" id="UP000262142">
    <property type="component" value="Unassembled WGS sequence"/>
</dbReference>
<dbReference type="EMBL" id="UNSC01000007">
    <property type="protein sequence ID" value="SZD74055.1"/>
    <property type="molecule type" value="Genomic_DNA"/>
</dbReference>
<comment type="pathway">
    <text evidence="1 10">Metabolic intermediate biosynthesis; 1-deoxy-D-xylulose 5-phosphate biosynthesis; 1-deoxy-D-xylulose 5-phosphate from D-glyceraldehyde 3-phosphate and pyruvate: step 1/1.</text>
</comment>
<dbReference type="HAMAP" id="MF_00315">
    <property type="entry name" value="DXP_synth"/>
    <property type="match status" value="1"/>
</dbReference>
<dbReference type="InterPro" id="IPR005475">
    <property type="entry name" value="Transketolase-like_Pyr-bd"/>
</dbReference>
<keyword evidence="8 10" id="KW-0786">Thiamine pyrophosphate</keyword>
<feature type="binding site" evidence="10">
    <location>
        <position position="249"/>
    </location>
    <ligand>
        <name>thiamine diphosphate</name>
        <dbReference type="ChEBI" id="CHEBI:58937"/>
    </ligand>
</feature>
<dbReference type="NCBIfam" id="NF003933">
    <property type="entry name" value="PRK05444.2-2"/>
    <property type="match status" value="1"/>
</dbReference>
<evidence type="ECO:0000256" key="4">
    <source>
        <dbReference type="ARBA" id="ARBA00022679"/>
    </source>
</evidence>
<comment type="catalytic activity">
    <reaction evidence="10">
        <text>D-glyceraldehyde 3-phosphate + pyruvate + H(+) = 1-deoxy-D-xylulose 5-phosphate + CO2</text>
        <dbReference type="Rhea" id="RHEA:12605"/>
        <dbReference type="ChEBI" id="CHEBI:15361"/>
        <dbReference type="ChEBI" id="CHEBI:15378"/>
        <dbReference type="ChEBI" id="CHEBI:16526"/>
        <dbReference type="ChEBI" id="CHEBI:57792"/>
        <dbReference type="ChEBI" id="CHEBI:59776"/>
        <dbReference type="EC" id="2.2.1.7"/>
    </reaction>
</comment>
<dbReference type="SUPFAM" id="SSF52518">
    <property type="entry name" value="Thiamin diphosphate-binding fold (THDP-binding)"/>
    <property type="match status" value="1"/>
</dbReference>
<feature type="binding site" evidence="10">
    <location>
        <position position="149"/>
    </location>
    <ligand>
        <name>Mg(2+)</name>
        <dbReference type="ChEBI" id="CHEBI:18420"/>
    </ligand>
</feature>
<dbReference type="InterPro" id="IPR009014">
    <property type="entry name" value="Transketo_C/PFOR_II"/>
</dbReference>
<dbReference type="AlphaFoldDB" id="A0A383U2I9"/>
<dbReference type="SUPFAM" id="SSF52922">
    <property type="entry name" value="TK C-terminal domain-like"/>
    <property type="match status" value="1"/>
</dbReference>
<evidence type="ECO:0000256" key="2">
    <source>
        <dbReference type="ARBA" id="ARBA00011081"/>
    </source>
</evidence>
<evidence type="ECO:0000256" key="3">
    <source>
        <dbReference type="ARBA" id="ARBA00011738"/>
    </source>
</evidence>
<evidence type="ECO:0000256" key="6">
    <source>
        <dbReference type="ARBA" id="ARBA00022842"/>
    </source>
</evidence>
<comment type="similarity">
    <text evidence="2 10">Belongs to the transketolase family. DXPS subfamily.</text>
</comment>
<organism evidence="12 13">
    <name type="scientific">Candidatus Ornithobacterium hominis</name>
    <dbReference type="NCBI Taxonomy" id="2497989"/>
    <lineage>
        <taxon>Bacteria</taxon>
        <taxon>Pseudomonadati</taxon>
        <taxon>Bacteroidota</taxon>
        <taxon>Flavobacteriia</taxon>
        <taxon>Flavobacteriales</taxon>
        <taxon>Weeksellaceae</taxon>
        <taxon>Ornithobacterium</taxon>
    </lineage>
</organism>
<evidence type="ECO:0000313" key="13">
    <source>
        <dbReference type="Proteomes" id="UP000262142"/>
    </source>
</evidence>
<feature type="binding site" evidence="10">
    <location>
        <begin position="118"/>
        <end position="120"/>
    </location>
    <ligand>
        <name>thiamine diphosphate</name>
        <dbReference type="ChEBI" id="CHEBI:58937"/>
    </ligand>
</feature>
<dbReference type="EC" id="2.2.1.7" evidence="10"/>
<dbReference type="GO" id="GO:0005829">
    <property type="term" value="C:cytosol"/>
    <property type="evidence" value="ECO:0007669"/>
    <property type="project" value="TreeGrafter"/>
</dbReference>
<dbReference type="SMART" id="SM00861">
    <property type="entry name" value="Transket_pyr"/>
    <property type="match status" value="1"/>
</dbReference>
<comment type="cofactor">
    <cofactor evidence="10">
        <name>Mg(2+)</name>
        <dbReference type="ChEBI" id="CHEBI:18420"/>
    </cofactor>
    <text evidence="10">Binds 1 Mg(2+) ion per subunit.</text>
</comment>
<dbReference type="GO" id="GO:0030976">
    <property type="term" value="F:thiamine pyrophosphate binding"/>
    <property type="evidence" value="ECO:0007669"/>
    <property type="project" value="UniProtKB-UniRule"/>
</dbReference>
<keyword evidence="4 10" id="KW-0808">Transferase</keyword>
<feature type="binding site" evidence="10">
    <location>
        <position position="178"/>
    </location>
    <ligand>
        <name>Mg(2+)</name>
        <dbReference type="ChEBI" id="CHEBI:18420"/>
    </ligand>
</feature>
<dbReference type="InterPro" id="IPR033248">
    <property type="entry name" value="Transketolase_C"/>
</dbReference>
<dbReference type="InterPro" id="IPR005477">
    <property type="entry name" value="Dxylulose-5-P_synthase"/>
</dbReference>
<evidence type="ECO:0000256" key="9">
    <source>
        <dbReference type="ARBA" id="ARBA00023229"/>
    </source>
</evidence>
<feature type="domain" description="Transketolase-like pyrimidine-binding" evidence="11">
    <location>
        <begin position="279"/>
        <end position="442"/>
    </location>
</feature>
<dbReference type="CDD" id="cd02007">
    <property type="entry name" value="TPP_DXS"/>
    <property type="match status" value="1"/>
</dbReference>
<dbReference type="GO" id="GO:0000287">
    <property type="term" value="F:magnesium ion binding"/>
    <property type="evidence" value="ECO:0007669"/>
    <property type="project" value="UniProtKB-UniRule"/>
</dbReference>
<dbReference type="Gene3D" id="3.40.50.920">
    <property type="match status" value="1"/>
</dbReference>
<keyword evidence="9 10" id="KW-0414">Isoprene biosynthesis</keyword>
<evidence type="ECO:0000256" key="10">
    <source>
        <dbReference type="HAMAP-Rule" id="MF_00315"/>
    </source>
</evidence>
<gene>
    <name evidence="12" type="primary">dxs_2</name>
    <name evidence="10" type="synonym">dxs</name>
    <name evidence="12" type="ORF">SAMEA104719789_01512</name>
</gene>
<dbReference type="PANTHER" id="PTHR43322">
    <property type="entry name" value="1-D-DEOXYXYLULOSE 5-PHOSPHATE SYNTHASE-RELATED"/>
    <property type="match status" value="1"/>
</dbReference>
<dbReference type="OrthoDB" id="9803371at2"/>
<feature type="binding site" evidence="10">
    <location>
        <begin position="150"/>
        <end position="151"/>
    </location>
    <ligand>
        <name>thiamine diphosphate</name>
        <dbReference type="ChEBI" id="CHEBI:58937"/>
    </ligand>
</feature>
<dbReference type="Pfam" id="PF13292">
    <property type="entry name" value="DXP_synthase_N"/>
    <property type="match status" value="2"/>
</dbReference>
<reference evidence="12 13" key="1">
    <citation type="submission" date="2018-09" db="EMBL/GenBank/DDBJ databases">
        <authorList>
            <consortium name="Pathogen Informatics"/>
        </authorList>
    </citation>
    <scope>NUCLEOTIDE SEQUENCE [LARGE SCALE GENOMIC DNA]</scope>
    <source>
        <strain evidence="12 13">OH-22767</strain>
    </source>
</reference>
<evidence type="ECO:0000256" key="7">
    <source>
        <dbReference type="ARBA" id="ARBA00022977"/>
    </source>
</evidence>
<protein>
    <recommendedName>
        <fullName evidence="10">1-deoxy-D-xylulose-5-phosphate synthase</fullName>
        <ecNumber evidence="10">2.2.1.7</ecNumber>
    </recommendedName>
    <alternativeName>
        <fullName evidence="10">1-deoxyxylulose-5-phosphate synthase</fullName>
        <shortName evidence="10">DXP synthase</shortName>
        <shortName evidence="10">DXPS</shortName>
    </alternativeName>
</protein>
<evidence type="ECO:0000256" key="5">
    <source>
        <dbReference type="ARBA" id="ARBA00022723"/>
    </source>
</evidence>
<feature type="binding site" evidence="10">
    <location>
        <position position="77"/>
    </location>
    <ligand>
        <name>thiamine diphosphate</name>
        <dbReference type="ChEBI" id="CHEBI:58937"/>
    </ligand>
</feature>
<dbReference type="Pfam" id="PF02779">
    <property type="entry name" value="Transket_pyr"/>
    <property type="match status" value="1"/>
</dbReference>
<dbReference type="Gene3D" id="3.40.50.970">
    <property type="match status" value="2"/>
</dbReference>
<dbReference type="InterPro" id="IPR029061">
    <property type="entry name" value="THDP-binding"/>
</dbReference>
<accession>A0A383U2I9</accession>
<evidence type="ECO:0000256" key="8">
    <source>
        <dbReference type="ARBA" id="ARBA00023052"/>
    </source>
</evidence>
<name>A0A383U2I9_9FLAO</name>
<keyword evidence="13" id="KW-1185">Reference proteome</keyword>